<evidence type="ECO:0000256" key="2">
    <source>
        <dbReference type="ARBA" id="ARBA00008193"/>
    </source>
</evidence>
<evidence type="ECO:0000256" key="5">
    <source>
        <dbReference type="ARBA" id="ARBA00022989"/>
    </source>
</evidence>
<feature type="transmembrane region" description="Helical" evidence="7">
    <location>
        <begin position="159"/>
        <end position="178"/>
    </location>
</feature>
<dbReference type="InterPro" id="IPR005115">
    <property type="entry name" value="Gly_transporter"/>
</dbReference>
<feature type="transmembrane region" description="Helical" evidence="7">
    <location>
        <begin position="100"/>
        <end position="120"/>
    </location>
</feature>
<feature type="transmembrane region" description="Helical" evidence="7">
    <location>
        <begin position="126"/>
        <end position="147"/>
    </location>
</feature>
<protein>
    <recommendedName>
        <fullName evidence="8">Glycine transporter domain-containing protein</fullName>
    </recommendedName>
</protein>
<dbReference type="AlphaFoldDB" id="A0A254NDC9"/>
<proteinExistence type="inferred from homology"/>
<organism evidence="9 10">
    <name type="scientific">Roseateles puraquae</name>
    <dbReference type="NCBI Taxonomy" id="431059"/>
    <lineage>
        <taxon>Bacteria</taxon>
        <taxon>Pseudomonadati</taxon>
        <taxon>Pseudomonadota</taxon>
        <taxon>Betaproteobacteria</taxon>
        <taxon>Burkholderiales</taxon>
        <taxon>Sphaerotilaceae</taxon>
        <taxon>Roseateles</taxon>
    </lineage>
</organism>
<dbReference type="GO" id="GO:0005886">
    <property type="term" value="C:plasma membrane"/>
    <property type="evidence" value="ECO:0007669"/>
    <property type="project" value="UniProtKB-SubCell"/>
</dbReference>
<evidence type="ECO:0000259" key="8">
    <source>
        <dbReference type="Pfam" id="PF03458"/>
    </source>
</evidence>
<feature type="transmembrane region" description="Helical" evidence="7">
    <location>
        <begin position="73"/>
        <end position="88"/>
    </location>
</feature>
<evidence type="ECO:0000256" key="7">
    <source>
        <dbReference type="SAM" id="Phobius"/>
    </source>
</evidence>
<keyword evidence="5 7" id="KW-1133">Transmembrane helix</keyword>
<dbReference type="RefSeq" id="WP_088481861.1">
    <property type="nucleotide sequence ID" value="NZ_JBCNLH010000002.1"/>
</dbReference>
<dbReference type="OrthoDB" id="9791874at2"/>
<keyword evidence="4 7" id="KW-0812">Transmembrane</keyword>
<feature type="transmembrane region" description="Helical" evidence="7">
    <location>
        <begin position="184"/>
        <end position="207"/>
    </location>
</feature>
<evidence type="ECO:0000313" key="10">
    <source>
        <dbReference type="Proteomes" id="UP000197446"/>
    </source>
</evidence>
<feature type="domain" description="Glycine transporter" evidence="8">
    <location>
        <begin position="102"/>
        <end position="174"/>
    </location>
</feature>
<keyword evidence="10" id="KW-1185">Reference proteome</keyword>
<dbReference type="Proteomes" id="UP000197446">
    <property type="component" value="Unassembled WGS sequence"/>
</dbReference>
<comment type="similarity">
    <text evidence="2">Belongs to the UPF0126 family.</text>
</comment>
<keyword evidence="3" id="KW-1003">Cell membrane</keyword>
<dbReference type="PANTHER" id="PTHR30506:SF3">
    <property type="entry name" value="UPF0126 INNER MEMBRANE PROTEIN YADS-RELATED"/>
    <property type="match status" value="1"/>
</dbReference>
<evidence type="ECO:0000313" key="9">
    <source>
        <dbReference type="EMBL" id="OWR05654.1"/>
    </source>
</evidence>
<gene>
    <name evidence="9" type="ORF">CDO81_04125</name>
</gene>
<comment type="caution">
    <text evidence="9">The sequence shown here is derived from an EMBL/GenBank/DDBJ whole genome shotgun (WGS) entry which is preliminary data.</text>
</comment>
<keyword evidence="6 7" id="KW-0472">Membrane</keyword>
<feature type="transmembrane region" description="Helical" evidence="7">
    <location>
        <begin position="36"/>
        <end position="53"/>
    </location>
</feature>
<reference evidence="9 10" key="1">
    <citation type="journal article" date="2007" name="Int. J. Syst. Evol. Microbiol.">
        <title>Description of Pelomonas aquatica sp. nov. and Pelomonas puraquae sp. nov., isolated from industrial and haemodialysis water.</title>
        <authorList>
            <person name="Gomila M."/>
            <person name="Bowien B."/>
            <person name="Falsen E."/>
            <person name="Moore E.R."/>
            <person name="Lalucat J."/>
        </authorList>
    </citation>
    <scope>NUCLEOTIDE SEQUENCE [LARGE SCALE GENOMIC DNA]</scope>
    <source>
        <strain evidence="9 10">CCUG 52769</strain>
    </source>
</reference>
<dbReference type="EMBL" id="NISI01000001">
    <property type="protein sequence ID" value="OWR05654.1"/>
    <property type="molecule type" value="Genomic_DNA"/>
</dbReference>
<feature type="domain" description="Glycine transporter" evidence="8">
    <location>
        <begin position="15"/>
        <end position="86"/>
    </location>
</feature>
<evidence type="ECO:0000256" key="1">
    <source>
        <dbReference type="ARBA" id="ARBA00004651"/>
    </source>
</evidence>
<name>A0A254NDC9_9BURK</name>
<comment type="subcellular location">
    <subcellularLocation>
        <location evidence="1">Cell membrane</location>
        <topology evidence="1">Multi-pass membrane protein</topology>
    </subcellularLocation>
</comment>
<accession>A0A254NDC9</accession>
<evidence type="ECO:0000256" key="4">
    <source>
        <dbReference type="ARBA" id="ARBA00022692"/>
    </source>
</evidence>
<dbReference type="PANTHER" id="PTHR30506">
    <property type="entry name" value="INNER MEMBRANE PROTEIN"/>
    <property type="match status" value="1"/>
</dbReference>
<evidence type="ECO:0000256" key="6">
    <source>
        <dbReference type="ARBA" id="ARBA00023136"/>
    </source>
</evidence>
<dbReference type="Pfam" id="PF03458">
    <property type="entry name" value="Gly_transporter"/>
    <property type="match status" value="2"/>
</dbReference>
<feature type="transmembrane region" description="Helical" evidence="7">
    <location>
        <begin position="6"/>
        <end position="29"/>
    </location>
</feature>
<evidence type="ECO:0000256" key="3">
    <source>
        <dbReference type="ARBA" id="ARBA00022475"/>
    </source>
</evidence>
<sequence length="216" mass="22954">MKPPVINFSTLQSAVEITATLAFALSGLLAGARKRLDVVGLCVVAGLSAFGGGTLRDVLLDRRPFFWVEHADWLWVLMGLCLAAMLGMRRRHLALTERAIQWPDALGLGLFTANGTLVALDAGMPAIVAVLMGVITAVFGGVLRDIVCNEIPAAFHDHRPYALCSFMGGWVLVAAVAVEAPQWVAISAGAATAVALRGLALWTGWTLPAWRIGTPR</sequence>